<evidence type="ECO:0000256" key="8">
    <source>
        <dbReference type="RuleBase" id="RU362110"/>
    </source>
</evidence>
<dbReference type="Gene3D" id="2.60.120.560">
    <property type="entry name" value="Exo-inulinase, domain 1"/>
    <property type="match status" value="1"/>
</dbReference>
<evidence type="ECO:0000256" key="1">
    <source>
        <dbReference type="ARBA" id="ARBA00004914"/>
    </source>
</evidence>
<dbReference type="PANTHER" id="PTHR43101:SF1">
    <property type="entry name" value="BETA-FRUCTOSIDASE"/>
    <property type="match status" value="1"/>
</dbReference>
<dbReference type="InterPro" id="IPR006232">
    <property type="entry name" value="Suc6P_hydrolase"/>
</dbReference>
<dbReference type="NCBIfam" id="TIGR01322">
    <property type="entry name" value="scrB_fam"/>
    <property type="match status" value="1"/>
</dbReference>
<dbReference type="Pfam" id="PF08244">
    <property type="entry name" value="Glyco_hydro_32C"/>
    <property type="match status" value="1"/>
</dbReference>
<evidence type="ECO:0000256" key="6">
    <source>
        <dbReference type="ARBA" id="ARBA00023295"/>
    </source>
</evidence>
<reference evidence="12" key="1">
    <citation type="journal article" date="2021" name="PeerJ">
        <title>Extensive microbial diversity within the chicken gut microbiome revealed by metagenomics and culture.</title>
        <authorList>
            <person name="Gilroy R."/>
            <person name="Ravi A."/>
            <person name="Getino M."/>
            <person name="Pursley I."/>
            <person name="Horton D.L."/>
            <person name="Alikhan N.F."/>
            <person name="Baker D."/>
            <person name="Gharbi K."/>
            <person name="Hall N."/>
            <person name="Watson M."/>
            <person name="Adriaenssens E.M."/>
            <person name="Foster-Nyarko E."/>
            <person name="Jarju S."/>
            <person name="Secka A."/>
            <person name="Antonio M."/>
            <person name="Oren A."/>
            <person name="Chaudhuri R.R."/>
            <person name="La Ragione R."/>
            <person name="Hildebrand F."/>
            <person name="Pallen M.J."/>
        </authorList>
    </citation>
    <scope>NUCLEOTIDE SEQUENCE</scope>
    <source>
        <strain evidence="12">CHK195-9823</strain>
    </source>
</reference>
<gene>
    <name evidence="12" type="ORF">H9747_11420</name>
</gene>
<dbReference type="EMBL" id="DXIQ01000073">
    <property type="protein sequence ID" value="HIV39582.1"/>
    <property type="molecule type" value="Genomic_DNA"/>
</dbReference>
<feature type="domain" description="Glycosyl hydrolase family 32 N-terminal" evidence="10">
    <location>
        <begin position="34"/>
        <end position="340"/>
    </location>
</feature>
<comment type="catalytic activity">
    <reaction evidence="8">
        <text>Hydrolysis of terminal non-reducing beta-D-fructofuranoside residues in beta-D-fructofuranosides.</text>
        <dbReference type="EC" id="3.2.1.26"/>
    </reaction>
</comment>
<organism evidence="12 13">
    <name type="scientific">Candidatus Blautia stercorigallinarum</name>
    <dbReference type="NCBI Taxonomy" id="2838501"/>
    <lineage>
        <taxon>Bacteria</taxon>
        <taxon>Bacillati</taxon>
        <taxon>Bacillota</taxon>
        <taxon>Clostridia</taxon>
        <taxon>Lachnospirales</taxon>
        <taxon>Lachnospiraceae</taxon>
        <taxon>Blautia</taxon>
    </lineage>
</organism>
<protein>
    <recommendedName>
        <fullName evidence="4 8">Sucrose-6-phosphate hydrolase</fullName>
        <ecNumber evidence="3 8">3.2.1.26</ecNumber>
    </recommendedName>
    <alternativeName>
        <fullName evidence="7 9">Invertase</fullName>
    </alternativeName>
</protein>
<evidence type="ECO:0000256" key="5">
    <source>
        <dbReference type="ARBA" id="ARBA00022801"/>
    </source>
</evidence>
<dbReference type="Pfam" id="PF00251">
    <property type="entry name" value="Glyco_hydro_32N"/>
    <property type="match status" value="1"/>
</dbReference>
<evidence type="ECO:0000256" key="3">
    <source>
        <dbReference type="ARBA" id="ARBA00012758"/>
    </source>
</evidence>
<evidence type="ECO:0000259" key="11">
    <source>
        <dbReference type="Pfam" id="PF08244"/>
    </source>
</evidence>
<keyword evidence="9" id="KW-0119">Carbohydrate metabolism</keyword>
<dbReference type="PANTHER" id="PTHR43101">
    <property type="entry name" value="BETA-FRUCTOSIDASE"/>
    <property type="match status" value="1"/>
</dbReference>
<proteinExistence type="inferred from homology"/>
<dbReference type="InterPro" id="IPR051214">
    <property type="entry name" value="GH32_Enzymes"/>
</dbReference>
<dbReference type="GO" id="GO:0005737">
    <property type="term" value="C:cytoplasm"/>
    <property type="evidence" value="ECO:0007669"/>
    <property type="project" value="UniProtKB-SubCell"/>
</dbReference>
<dbReference type="EC" id="3.2.1.26" evidence="3 8"/>
<comment type="pathway">
    <text evidence="1 9">Glycan biosynthesis; sucrose metabolism.</text>
</comment>
<dbReference type="InterPro" id="IPR013189">
    <property type="entry name" value="Glyco_hydro_32_C"/>
</dbReference>
<dbReference type="InterPro" id="IPR013148">
    <property type="entry name" value="Glyco_hydro_32_N"/>
</dbReference>
<dbReference type="Proteomes" id="UP000886814">
    <property type="component" value="Unassembled WGS sequence"/>
</dbReference>
<feature type="domain" description="Glycosyl hydrolase family 32 C-terminal" evidence="11">
    <location>
        <begin position="343"/>
        <end position="484"/>
    </location>
</feature>
<evidence type="ECO:0000259" key="10">
    <source>
        <dbReference type="Pfam" id="PF00251"/>
    </source>
</evidence>
<sequence length="495" mass="57002">MESRTEVSEALKKAREYEQKNITEEVNRQKPSFHVCAPIGWINDPNGFSIYKGEYHLFYQYYPYAKVWGPMHWGHSVSKDLVNWKNLPVALAPDKDYDHAGCFSGSALEYKGQHVLLYTGVEEKETEDGKLIRQTQCLAIGDGVDYEKLEDNPVIYPDGLPQGSSLEDFRDPKIWQEGDTFYAVMGSRSSDGSGQIPVYSSKDLQNWSLVSILDKCENQYGKMWECPDFFFLDGKAVLLTSPQDMESEGLEFHSGNGTLCIIGNCSKEDFILHREKVQAIDYGLDFYAPQTTLTPDGRRVMIAWLQSWDNYLSPESLAWGGMMTIPRELQIKEGRLYQNPVRELEQYRTGKIQHEGVKIREKQSLEGIRGRQMDLTVEIQGEDYDKFKIYLAMDEKHYTAVIYDRREGILTFDRRYCGDRRDRIHTREMTVEEKEGKLKLRILVDKYSVEIFVNDGEKAMSSLIYTGLEAEGIAFEARGEAEVSVCQYNMKKSEK</sequence>
<comment type="caution">
    <text evidence="12">The sequence shown here is derived from an EMBL/GenBank/DDBJ whole genome shotgun (WGS) entry which is preliminary data.</text>
</comment>
<keyword evidence="9" id="KW-0963">Cytoplasm</keyword>
<evidence type="ECO:0000256" key="2">
    <source>
        <dbReference type="ARBA" id="ARBA00009902"/>
    </source>
</evidence>
<evidence type="ECO:0000256" key="4">
    <source>
        <dbReference type="ARBA" id="ARBA00019623"/>
    </source>
</evidence>
<dbReference type="InterPro" id="IPR013320">
    <property type="entry name" value="ConA-like_dom_sf"/>
</dbReference>
<dbReference type="InterPro" id="IPR023296">
    <property type="entry name" value="Glyco_hydro_beta-prop_sf"/>
</dbReference>
<dbReference type="GO" id="GO:0005975">
    <property type="term" value="P:carbohydrate metabolic process"/>
    <property type="evidence" value="ECO:0007669"/>
    <property type="project" value="InterPro"/>
</dbReference>
<reference evidence="12" key="2">
    <citation type="submission" date="2021-04" db="EMBL/GenBank/DDBJ databases">
        <authorList>
            <person name="Gilroy R."/>
        </authorList>
    </citation>
    <scope>NUCLEOTIDE SEQUENCE</scope>
    <source>
        <strain evidence="12">CHK195-9823</strain>
    </source>
</reference>
<comment type="function">
    <text evidence="9">Enables the bacterium to metabolize sucrose as a sole carbon source.</text>
</comment>
<keyword evidence="6 8" id="KW-0326">Glycosidase</keyword>
<dbReference type="SUPFAM" id="SSF49899">
    <property type="entry name" value="Concanavalin A-like lectins/glucanases"/>
    <property type="match status" value="1"/>
</dbReference>
<evidence type="ECO:0000313" key="12">
    <source>
        <dbReference type="EMBL" id="HIV39582.1"/>
    </source>
</evidence>
<dbReference type="SUPFAM" id="SSF75005">
    <property type="entry name" value="Arabinanase/levansucrase/invertase"/>
    <property type="match status" value="1"/>
</dbReference>
<comment type="subcellular location">
    <subcellularLocation>
        <location evidence="9">Cytoplasm</location>
    </subcellularLocation>
</comment>
<evidence type="ECO:0000313" key="13">
    <source>
        <dbReference type="Proteomes" id="UP000886814"/>
    </source>
</evidence>
<dbReference type="AlphaFoldDB" id="A0A9D1PFW9"/>
<name>A0A9D1PFW9_9FIRM</name>
<dbReference type="InterPro" id="IPR001362">
    <property type="entry name" value="Glyco_hydro_32"/>
</dbReference>
<dbReference type="GO" id="GO:0004564">
    <property type="term" value="F:beta-fructofuranosidase activity"/>
    <property type="evidence" value="ECO:0007669"/>
    <property type="project" value="UniProtKB-EC"/>
</dbReference>
<keyword evidence="5 8" id="KW-0378">Hydrolase</keyword>
<dbReference type="SMART" id="SM00640">
    <property type="entry name" value="Glyco_32"/>
    <property type="match status" value="1"/>
</dbReference>
<dbReference type="CDD" id="cd08996">
    <property type="entry name" value="GH32_FFase"/>
    <property type="match status" value="1"/>
</dbReference>
<comment type="similarity">
    <text evidence="2 8">Belongs to the glycosyl hydrolase 32 family.</text>
</comment>
<evidence type="ECO:0000256" key="9">
    <source>
        <dbReference type="RuleBase" id="RU365015"/>
    </source>
</evidence>
<evidence type="ECO:0000256" key="7">
    <source>
        <dbReference type="ARBA" id="ARBA00033367"/>
    </source>
</evidence>
<accession>A0A9D1PFW9</accession>
<dbReference type="Gene3D" id="2.115.10.20">
    <property type="entry name" value="Glycosyl hydrolase domain, family 43"/>
    <property type="match status" value="1"/>
</dbReference>